<dbReference type="InterPro" id="IPR050553">
    <property type="entry name" value="Thioredoxin_ResA/DsbE_sf"/>
</dbReference>
<dbReference type="NCBIfam" id="NF047696">
    <property type="entry name" value="ThlDiSintTplARhiz"/>
    <property type="match status" value="1"/>
</dbReference>
<evidence type="ECO:0000256" key="1">
    <source>
        <dbReference type="ARBA" id="ARBA00004196"/>
    </source>
</evidence>
<dbReference type="InterPro" id="IPR036249">
    <property type="entry name" value="Thioredoxin-like_sf"/>
</dbReference>
<dbReference type="PANTHER" id="PTHR42852">
    <property type="entry name" value="THIOL:DISULFIDE INTERCHANGE PROTEIN DSBE"/>
    <property type="match status" value="1"/>
</dbReference>
<keyword evidence="2" id="KW-0201">Cytochrome c-type biogenesis</keyword>
<evidence type="ECO:0000313" key="5">
    <source>
        <dbReference type="EMBL" id="PSJ59444.1"/>
    </source>
</evidence>
<dbReference type="PANTHER" id="PTHR42852:SF13">
    <property type="entry name" value="PROTEIN DIPZ"/>
    <property type="match status" value="1"/>
</dbReference>
<accession>A0A2P7SAC0</accession>
<dbReference type="CDD" id="cd02966">
    <property type="entry name" value="TlpA_like_family"/>
    <property type="match status" value="1"/>
</dbReference>
<evidence type="ECO:0000256" key="2">
    <source>
        <dbReference type="ARBA" id="ARBA00022748"/>
    </source>
</evidence>
<dbReference type="EMBL" id="PXYL01000008">
    <property type="protein sequence ID" value="PSJ59444.1"/>
    <property type="molecule type" value="Genomic_DNA"/>
</dbReference>
<dbReference type="GO" id="GO:0017004">
    <property type="term" value="P:cytochrome complex assembly"/>
    <property type="evidence" value="ECO:0007669"/>
    <property type="project" value="UniProtKB-KW"/>
</dbReference>
<keyword evidence="6" id="KW-1185">Reference proteome</keyword>
<dbReference type="AlphaFoldDB" id="A0A2P7SAC0"/>
<reference evidence="5 6" key="1">
    <citation type="submission" date="2018-03" db="EMBL/GenBank/DDBJ databases">
        <title>The draft genome of Mesorhizobium soli JCM 19897.</title>
        <authorList>
            <person name="Li L."/>
            <person name="Liu L."/>
            <person name="Liang L."/>
            <person name="Wang T."/>
            <person name="Zhang X."/>
        </authorList>
    </citation>
    <scope>NUCLEOTIDE SEQUENCE [LARGE SCALE GENOMIC DNA]</scope>
    <source>
        <strain evidence="5 6">JCM 19897</strain>
    </source>
</reference>
<evidence type="ECO:0000259" key="4">
    <source>
        <dbReference type="PROSITE" id="PS51352"/>
    </source>
</evidence>
<dbReference type="GO" id="GO:0015036">
    <property type="term" value="F:disulfide oxidoreductase activity"/>
    <property type="evidence" value="ECO:0007669"/>
    <property type="project" value="UniProtKB-ARBA"/>
</dbReference>
<dbReference type="InterPro" id="IPR013740">
    <property type="entry name" value="Redoxin"/>
</dbReference>
<sequence length="235" mass="24246">MADGKKLMPTARLLVIAAVAGALAGAIAVYVSNTLSGNNAPSVAQQVVADAPVLAANSADNAACAAKADKAKAIGAAATGQVAAMMPADPPQSVKNLAFTSPDGKPMTLGDHAGKTLLVNLWATWCAPCRAEMPALNTLEKEKGSDKFEVVAINVDTGDNEKPKKFLSEINVDKLSLYRDNTLDLFNDLKTRGLALGLPVTLLVDGEGCLLAHMNGPAEWASPDATRLVDAAIGK</sequence>
<gene>
    <name evidence="5" type="ORF">C7I85_17765</name>
</gene>
<feature type="domain" description="Thioredoxin" evidence="4">
    <location>
        <begin position="88"/>
        <end position="234"/>
    </location>
</feature>
<dbReference type="Proteomes" id="UP000240653">
    <property type="component" value="Unassembled WGS sequence"/>
</dbReference>
<dbReference type="RefSeq" id="WP_106725329.1">
    <property type="nucleotide sequence ID" value="NZ_PXYL01000008.1"/>
</dbReference>
<dbReference type="InterPro" id="IPR013766">
    <property type="entry name" value="Thioredoxin_domain"/>
</dbReference>
<dbReference type="PROSITE" id="PS51352">
    <property type="entry name" value="THIOREDOXIN_2"/>
    <property type="match status" value="1"/>
</dbReference>
<dbReference type="PROSITE" id="PS00194">
    <property type="entry name" value="THIOREDOXIN_1"/>
    <property type="match status" value="1"/>
</dbReference>
<dbReference type="InterPro" id="IPR017937">
    <property type="entry name" value="Thioredoxin_CS"/>
</dbReference>
<keyword evidence="3" id="KW-0676">Redox-active center</keyword>
<evidence type="ECO:0000256" key="3">
    <source>
        <dbReference type="ARBA" id="ARBA00023284"/>
    </source>
</evidence>
<dbReference type="OrthoDB" id="9799347at2"/>
<evidence type="ECO:0000313" key="6">
    <source>
        <dbReference type="Proteomes" id="UP000240653"/>
    </source>
</evidence>
<protein>
    <submittedName>
        <fullName evidence="5">Sodium:dicarboxylate symporter</fullName>
    </submittedName>
</protein>
<dbReference type="GO" id="GO:0030313">
    <property type="term" value="C:cell envelope"/>
    <property type="evidence" value="ECO:0007669"/>
    <property type="project" value="UniProtKB-SubCell"/>
</dbReference>
<name>A0A2P7SAC0_9HYPH</name>
<comment type="caution">
    <text evidence="5">The sequence shown here is derived from an EMBL/GenBank/DDBJ whole genome shotgun (WGS) entry which is preliminary data.</text>
</comment>
<proteinExistence type="predicted"/>
<comment type="subcellular location">
    <subcellularLocation>
        <location evidence="1">Cell envelope</location>
    </subcellularLocation>
</comment>
<organism evidence="5 6">
    <name type="scientific">Pseudaminobacter soli</name>
    <name type="common">ex Li et al. 2025</name>
    <dbReference type="NCBI Taxonomy" id="1295366"/>
    <lineage>
        <taxon>Bacteria</taxon>
        <taxon>Pseudomonadati</taxon>
        <taxon>Pseudomonadota</taxon>
        <taxon>Alphaproteobacteria</taxon>
        <taxon>Hyphomicrobiales</taxon>
        <taxon>Phyllobacteriaceae</taxon>
        <taxon>Pseudaminobacter</taxon>
    </lineage>
</organism>
<dbReference type="Pfam" id="PF08534">
    <property type="entry name" value="Redoxin"/>
    <property type="match status" value="1"/>
</dbReference>
<dbReference type="Gene3D" id="3.40.30.10">
    <property type="entry name" value="Glutaredoxin"/>
    <property type="match status" value="1"/>
</dbReference>
<dbReference type="SUPFAM" id="SSF52833">
    <property type="entry name" value="Thioredoxin-like"/>
    <property type="match status" value="1"/>
</dbReference>